<dbReference type="EMBL" id="PUGF01000021">
    <property type="protein sequence ID" value="PRC91597.1"/>
    <property type="molecule type" value="Genomic_DNA"/>
</dbReference>
<comment type="caution">
    <text evidence="1">The sequence shown here is derived from an EMBL/GenBank/DDBJ whole genome shotgun (WGS) entry which is preliminary data.</text>
</comment>
<proteinExistence type="predicted"/>
<evidence type="ECO:0000313" key="2">
    <source>
        <dbReference type="Proteomes" id="UP000237839"/>
    </source>
</evidence>
<dbReference type="Proteomes" id="UP000237839">
    <property type="component" value="Unassembled WGS sequence"/>
</dbReference>
<keyword evidence="2" id="KW-1185">Reference proteome</keyword>
<accession>A0A2S9GV49</accession>
<reference evidence="1 2" key="1">
    <citation type="submission" date="2018-02" db="EMBL/GenBank/DDBJ databases">
        <title>Solimicrobium silvestre gen. nov., sp. nov., isolated from alpine forest soil.</title>
        <authorList>
            <person name="Margesin R."/>
            <person name="Albuquerque L."/>
            <person name="Zhang D.-C."/>
            <person name="Froufe H.J.C."/>
            <person name="Severino R."/>
            <person name="Roxo I."/>
            <person name="Egas C."/>
            <person name="Da Costa M.S."/>
        </authorList>
    </citation>
    <scope>NUCLEOTIDE SEQUENCE [LARGE SCALE GENOMIC DNA]</scope>
    <source>
        <strain evidence="1 2">S20-91</strain>
    </source>
</reference>
<dbReference type="OrthoDB" id="9177834at2"/>
<organism evidence="1 2">
    <name type="scientific">Solimicrobium silvestre</name>
    <dbReference type="NCBI Taxonomy" id="2099400"/>
    <lineage>
        <taxon>Bacteria</taxon>
        <taxon>Pseudomonadati</taxon>
        <taxon>Pseudomonadota</taxon>
        <taxon>Betaproteobacteria</taxon>
        <taxon>Burkholderiales</taxon>
        <taxon>Oxalobacteraceae</taxon>
        <taxon>Solimicrobium</taxon>
    </lineage>
</organism>
<name>A0A2S9GV49_9BURK</name>
<protein>
    <submittedName>
        <fullName evidence="1">Uncharacterized protein</fullName>
    </submittedName>
</protein>
<sequence length="410" mass="46154">MSDTDSDFQVATFEDRPFFEKALRYGFQQGIINNEKISAIAIEAPKGMVQIAAAFGSQYLRPEIDTARLRIVNLASLYLIETAKGDLELAAKLIRDNTFLSLSRGGSNLLKALFAMPEYAILGMDEKGRIEDFLEFWSRKKTGPDYQAAVQQRQTNQVEINLALKLGKALGLSAHDFHDQHSEAEAIIRSALLISLQKKVIVNIRCFNQVEFANMLNLTRSKGIAKAAKLSIELSQQLSTAEQAIITRLQHDILTNDIPKILDTEISLDKLINQLKDRFFIRDHDMEDSASYDALVSKEWSKHTKGKTDIDAILTMLLCIAAATPAKTSLSEKAAKTLVKKIRSEGFQPELASDFIKQHAPHEKQASLLDDWTDFSLEAQTYLLDDWDTNLYGAMRFLQENCYVEKSVKK</sequence>
<dbReference type="RefSeq" id="WP_105533463.1">
    <property type="nucleotide sequence ID" value="NZ_PUGF01000021.1"/>
</dbReference>
<gene>
    <name evidence="1" type="ORF">S2091_3713</name>
</gene>
<dbReference type="AlphaFoldDB" id="A0A2S9GV49"/>
<evidence type="ECO:0000313" key="1">
    <source>
        <dbReference type="EMBL" id="PRC91597.1"/>
    </source>
</evidence>